<evidence type="ECO:0000313" key="4">
    <source>
        <dbReference type="EMBL" id="WKN37053.1"/>
    </source>
</evidence>
<dbReference type="GO" id="GO:0003677">
    <property type="term" value="F:DNA binding"/>
    <property type="evidence" value="ECO:0007669"/>
    <property type="project" value="UniProtKB-KW"/>
</dbReference>
<dbReference type="Pfam" id="PF04397">
    <property type="entry name" value="LytTR"/>
    <property type="match status" value="1"/>
</dbReference>
<gene>
    <name evidence="4" type="ORF">K4G66_32300</name>
</gene>
<dbReference type="InterPro" id="IPR046947">
    <property type="entry name" value="LytR-like"/>
</dbReference>
<dbReference type="PANTHER" id="PTHR37299:SF1">
    <property type="entry name" value="STAGE 0 SPORULATION PROTEIN A HOMOLOG"/>
    <property type="match status" value="1"/>
</dbReference>
<sequence>MKLRCVIVDDEPLAGEGLARHVAVVDYLELIGIVQNPVELDQLMETEKPDLIFLDIEMPFMTGIDFLTLKSSLPLVILTTAYPNYALEAFQLDVVDYLLKPVTFNRFFKAVKKARELYLFKNQEKAPGSVPPESDYFFIKCEGKYEKIRTDEILFIQSLQNYVVIHTENGKYMTLMSLKTLEENLDAGQFIRVHKSYIVSVAKINSFENTEISIENELIPISRSNKEWVHEKLLSNKLFSK</sequence>
<reference evidence="4" key="1">
    <citation type="journal article" date="2023" name="Comput. Struct. Biotechnol. J.">
        <title>Discovery of a novel marine Bacteroidetes with a rich repertoire of carbohydrate-active enzymes.</title>
        <authorList>
            <person name="Chen B."/>
            <person name="Liu G."/>
            <person name="Chen Q."/>
            <person name="Wang H."/>
            <person name="Liu L."/>
            <person name="Tang K."/>
        </authorList>
    </citation>
    <scope>NUCLEOTIDE SEQUENCE</scope>
    <source>
        <strain evidence="4">TK19036</strain>
    </source>
</reference>
<dbReference type="Gene3D" id="2.40.50.1020">
    <property type="entry name" value="LytTr DNA-binding domain"/>
    <property type="match status" value="1"/>
</dbReference>
<dbReference type="PROSITE" id="PS50110">
    <property type="entry name" value="RESPONSE_REGULATORY"/>
    <property type="match status" value="1"/>
</dbReference>
<dbReference type="SUPFAM" id="SSF52172">
    <property type="entry name" value="CheY-like"/>
    <property type="match status" value="1"/>
</dbReference>
<dbReference type="Gene3D" id="3.40.50.2300">
    <property type="match status" value="1"/>
</dbReference>
<dbReference type="InterPro" id="IPR011006">
    <property type="entry name" value="CheY-like_superfamily"/>
</dbReference>
<dbReference type="SMART" id="SM00448">
    <property type="entry name" value="REC"/>
    <property type="match status" value="1"/>
</dbReference>
<evidence type="ECO:0000259" key="3">
    <source>
        <dbReference type="PROSITE" id="PS50930"/>
    </source>
</evidence>
<evidence type="ECO:0000259" key="2">
    <source>
        <dbReference type="PROSITE" id="PS50110"/>
    </source>
</evidence>
<evidence type="ECO:0000256" key="1">
    <source>
        <dbReference type="PROSITE-ProRule" id="PRU00169"/>
    </source>
</evidence>
<name>A0AA49GPB4_9BACT</name>
<feature type="domain" description="Response regulatory" evidence="2">
    <location>
        <begin position="4"/>
        <end position="115"/>
    </location>
</feature>
<dbReference type="InterPro" id="IPR007492">
    <property type="entry name" value="LytTR_DNA-bd_dom"/>
</dbReference>
<accession>A0AA49GPB4</accession>
<dbReference type="PROSITE" id="PS50930">
    <property type="entry name" value="HTH_LYTTR"/>
    <property type="match status" value="1"/>
</dbReference>
<dbReference type="EMBL" id="CP120682">
    <property type="protein sequence ID" value="WKN37053.1"/>
    <property type="molecule type" value="Genomic_DNA"/>
</dbReference>
<keyword evidence="4" id="KW-0238">DNA-binding</keyword>
<proteinExistence type="predicted"/>
<dbReference type="Pfam" id="PF00072">
    <property type="entry name" value="Response_reg"/>
    <property type="match status" value="1"/>
</dbReference>
<reference evidence="4" key="2">
    <citation type="journal article" date="2024" name="Antonie Van Leeuwenhoek">
        <title>Roseihalotalea indica gen. nov., sp. nov., a halophilic Bacteroidetes from mesopelagic Southwest Indian Ocean with higher carbohydrate metabolic potential.</title>
        <authorList>
            <person name="Chen B."/>
            <person name="Zhang M."/>
            <person name="Lin D."/>
            <person name="Ye J."/>
            <person name="Tang K."/>
        </authorList>
    </citation>
    <scope>NUCLEOTIDE SEQUENCE</scope>
    <source>
        <strain evidence="4">TK19036</strain>
    </source>
</reference>
<organism evidence="4">
    <name type="scientific">Roseihalotalea indica</name>
    <dbReference type="NCBI Taxonomy" id="2867963"/>
    <lineage>
        <taxon>Bacteria</taxon>
        <taxon>Pseudomonadati</taxon>
        <taxon>Bacteroidota</taxon>
        <taxon>Cytophagia</taxon>
        <taxon>Cytophagales</taxon>
        <taxon>Catalimonadaceae</taxon>
        <taxon>Roseihalotalea</taxon>
    </lineage>
</organism>
<protein>
    <submittedName>
        <fullName evidence="4">LytTR family DNA-binding domain-containing protein</fullName>
    </submittedName>
</protein>
<dbReference type="SMART" id="SM00850">
    <property type="entry name" value="LytTR"/>
    <property type="match status" value="1"/>
</dbReference>
<feature type="domain" description="HTH LytTR-type" evidence="3">
    <location>
        <begin position="137"/>
        <end position="235"/>
    </location>
</feature>
<keyword evidence="1" id="KW-0597">Phosphoprotein</keyword>
<dbReference type="InterPro" id="IPR001789">
    <property type="entry name" value="Sig_transdc_resp-reg_receiver"/>
</dbReference>
<feature type="modified residue" description="4-aspartylphosphate" evidence="1">
    <location>
        <position position="55"/>
    </location>
</feature>
<dbReference type="GO" id="GO:0000156">
    <property type="term" value="F:phosphorelay response regulator activity"/>
    <property type="evidence" value="ECO:0007669"/>
    <property type="project" value="InterPro"/>
</dbReference>
<dbReference type="PANTHER" id="PTHR37299">
    <property type="entry name" value="TRANSCRIPTIONAL REGULATOR-RELATED"/>
    <property type="match status" value="1"/>
</dbReference>
<dbReference type="AlphaFoldDB" id="A0AA49GPB4"/>